<evidence type="ECO:0000313" key="2">
    <source>
        <dbReference type="EnsemblPlants" id="TraesCS1A02G213200.1.cds1"/>
    </source>
</evidence>
<reference evidence="2" key="2">
    <citation type="submission" date="2018-10" db="UniProtKB">
        <authorList>
            <consortium name="EnsemblPlants"/>
        </authorList>
    </citation>
    <scope>IDENTIFICATION</scope>
</reference>
<reference evidence="2" key="1">
    <citation type="submission" date="2018-08" db="EMBL/GenBank/DDBJ databases">
        <authorList>
            <person name="Rossello M."/>
        </authorList>
    </citation>
    <scope>NUCLEOTIDE SEQUENCE [LARGE SCALE GENOMIC DNA]</scope>
    <source>
        <strain evidence="2">cv. Chinese Spring</strain>
    </source>
</reference>
<evidence type="ECO:0000313" key="3">
    <source>
        <dbReference type="Proteomes" id="UP000019116"/>
    </source>
</evidence>
<accession>A0A3B5Y0B4</accession>
<organism evidence="2">
    <name type="scientific">Triticum aestivum</name>
    <name type="common">Wheat</name>
    <dbReference type="NCBI Taxonomy" id="4565"/>
    <lineage>
        <taxon>Eukaryota</taxon>
        <taxon>Viridiplantae</taxon>
        <taxon>Streptophyta</taxon>
        <taxon>Embryophyta</taxon>
        <taxon>Tracheophyta</taxon>
        <taxon>Spermatophyta</taxon>
        <taxon>Magnoliopsida</taxon>
        <taxon>Liliopsida</taxon>
        <taxon>Poales</taxon>
        <taxon>Poaceae</taxon>
        <taxon>BOP clade</taxon>
        <taxon>Pooideae</taxon>
        <taxon>Triticodae</taxon>
        <taxon>Triticeae</taxon>
        <taxon>Triticinae</taxon>
        <taxon>Triticum</taxon>
    </lineage>
</organism>
<dbReference type="OMA" id="MPTDPTG"/>
<feature type="transmembrane region" description="Helical" evidence="1">
    <location>
        <begin position="20"/>
        <end position="36"/>
    </location>
</feature>
<keyword evidence="3" id="KW-1185">Reference proteome</keyword>
<evidence type="ECO:0000256" key="1">
    <source>
        <dbReference type="SAM" id="Phobius"/>
    </source>
</evidence>
<keyword evidence="1" id="KW-0812">Transmembrane</keyword>
<name>A0A3B5Y0B4_WHEAT</name>
<keyword evidence="1" id="KW-0472">Membrane</keyword>
<sequence>MSFFDLCQNWLSSYTGKDRVVVLLGTAALLWSIWKTRNKSSFQSAMPTDPTGIIFLVCSLIDSWKNLQKRGVQNMLHQVSRRIVRVTRDVFRGGHGLAPHVRRIL</sequence>
<dbReference type="OrthoDB" id="676037at2759"/>
<dbReference type="AlphaFoldDB" id="A0A3B5Y0B4"/>
<keyword evidence="1" id="KW-1133">Transmembrane helix</keyword>
<dbReference type="Gramene" id="TraesCS1A02G213200.1">
    <property type="protein sequence ID" value="TraesCS1A02G213200.1.cds1"/>
    <property type="gene ID" value="TraesCS1A02G213200"/>
</dbReference>
<proteinExistence type="predicted"/>
<dbReference type="Proteomes" id="UP000019116">
    <property type="component" value="Chromosome 1A"/>
</dbReference>
<protein>
    <submittedName>
        <fullName evidence="2">Uncharacterized protein</fullName>
    </submittedName>
</protein>
<dbReference type="Gramene" id="TraesCS1A03G0561100.1">
    <property type="protein sequence ID" value="TraesCS1A03G0561100.1.CDS1"/>
    <property type="gene ID" value="TraesCS1A03G0561100"/>
</dbReference>
<dbReference type="EnsemblPlants" id="TraesCS1A02G213200.1">
    <property type="protein sequence ID" value="TraesCS1A02G213200.1.cds1"/>
    <property type="gene ID" value="TraesCS1A02G213200"/>
</dbReference>